<proteinExistence type="predicted"/>
<accession>A0A482VIU2</accession>
<keyword evidence="2" id="KW-1185">Reference proteome</keyword>
<dbReference type="EMBL" id="QDEB01096090">
    <property type="protein sequence ID" value="RZC32574.1"/>
    <property type="molecule type" value="Genomic_DNA"/>
</dbReference>
<gene>
    <name evidence="1" type="ORF">BDFB_012285</name>
</gene>
<dbReference type="Proteomes" id="UP000292052">
    <property type="component" value="Unassembled WGS sequence"/>
</dbReference>
<evidence type="ECO:0000313" key="2">
    <source>
        <dbReference type="Proteomes" id="UP000292052"/>
    </source>
</evidence>
<evidence type="ECO:0000313" key="1">
    <source>
        <dbReference type="EMBL" id="RZC32574.1"/>
    </source>
</evidence>
<name>A0A482VIU2_ASBVE</name>
<sequence length="43" mass="4808">MDFIGISRHRGGHLTAYVANLPTAQLISARNGQIFAPEFLYLF</sequence>
<dbReference type="OrthoDB" id="10281883at2759"/>
<protein>
    <submittedName>
        <fullName evidence="1">Uncharacterized protein</fullName>
    </submittedName>
</protein>
<reference evidence="1 2" key="1">
    <citation type="submission" date="2017-03" db="EMBL/GenBank/DDBJ databases">
        <title>Genome of the blue death feigning beetle - Asbolus verrucosus.</title>
        <authorList>
            <person name="Rider S.D."/>
        </authorList>
    </citation>
    <scope>NUCLEOTIDE SEQUENCE [LARGE SCALE GENOMIC DNA]</scope>
    <source>
        <strain evidence="1">Butters</strain>
        <tissue evidence="1">Head and leg muscle</tissue>
    </source>
</reference>
<comment type="caution">
    <text evidence="1">The sequence shown here is derived from an EMBL/GenBank/DDBJ whole genome shotgun (WGS) entry which is preliminary data.</text>
</comment>
<dbReference type="AlphaFoldDB" id="A0A482VIU2"/>
<organism evidence="1 2">
    <name type="scientific">Asbolus verrucosus</name>
    <name type="common">Desert ironclad beetle</name>
    <dbReference type="NCBI Taxonomy" id="1661398"/>
    <lineage>
        <taxon>Eukaryota</taxon>
        <taxon>Metazoa</taxon>
        <taxon>Ecdysozoa</taxon>
        <taxon>Arthropoda</taxon>
        <taxon>Hexapoda</taxon>
        <taxon>Insecta</taxon>
        <taxon>Pterygota</taxon>
        <taxon>Neoptera</taxon>
        <taxon>Endopterygota</taxon>
        <taxon>Coleoptera</taxon>
        <taxon>Polyphaga</taxon>
        <taxon>Cucujiformia</taxon>
        <taxon>Tenebrionidae</taxon>
        <taxon>Pimeliinae</taxon>
        <taxon>Asbolus</taxon>
    </lineage>
</organism>